<reference evidence="1 2" key="1">
    <citation type="submission" date="2018-06" db="EMBL/GenBank/DDBJ databases">
        <title>Comparative genomics reveals the genomic features of Rhizophagus irregularis, R. cerebriforme, R. diaphanum and Gigaspora rosea, and their symbiotic lifestyle signature.</title>
        <authorList>
            <person name="Morin E."/>
            <person name="San Clemente H."/>
            <person name="Chen E.C.H."/>
            <person name="De La Providencia I."/>
            <person name="Hainaut M."/>
            <person name="Kuo A."/>
            <person name="Kohler A."/>
            <person name="Murat C."/>
            <person name="Tang N."/>
            <person name="Roy S."/>
            <person name="Loubradou J."/>
            <person name="Henrissat B."/>
            <person name="Grigoriev I.V."/>
            <person name="Corradi N."/>
            <person name="Roux C."/>
            <person name="Martin F.M."/>
        </authorList>
    </citation>
    <scope>NUCLEOTIDE SEQUENCE [LARGE SCALE GENOMIC DNA]</scope>
    <source>
        <strain evidence="1 2">DAOM 227022</strain>
    </source>
</reference>
<name>A0A397SUD0_9GLOM</name>
<dbReference type="InterPro" id="IPR032675">
    <property type="entry name" value="LRR_dom_sf"/>
</dbReference>
<protein>
    <recommendedName>
        <fullName evidence="3">F-box domain-containing protein</fullName>
    </recommendedName>
</protein>
<organism evidence="1 2">
    <name type="scientific">Glomus cerebriforme</name>
    <dbReference type="NCBI Taxonomy" id="658196"/>
    <lineage>
        <taxon>Eukaryota</taxon>
        <taxon>Fungi</taxon>
        <taxon>Fungi incertae sedis</taxon>
        <taxon>Mucoromycota</taxon>
        <taxon>Glomeromycotina</taxon>
        <taxon>Glomeromycetes</taxon>
        <taxon>Glomerales</taxon>
        <taxon>Glomeraceae</taxon>
        <taxon>Glomus</taxon>
    </lineage>
</organism>
<sequence>MTETKENVTQKISVNLPVDCVYEIIQYVVHDIKTLHSCITVNQIFCHVVIRVLWSNPFKYVQDKSRKSLIFRTYFSCLDDGKKEQITTFLHKSVSYFPKPFINYPSFLQEFGINDIQTSMKSFLRQYYSASRPLPSDNRINSIVRILNPFIEKLLFNDQSNFKYLNVDYQLNIEKNQIDMSSFDNEILGQVLSNIKKFSFGNFQFDRKNIEFLKFIQRNATTLTDIISKYNKDLQHVRLSLSSTYYYCRGGGQKQSKLHREYNKLLEILRSFIFSLNNLKSIETSCFSIEMDFANLFIKHSHSLTYLKLCDIFNCSIVLDIIENCPNLKTIELSTFSSKGFNKLSFLNDKPITSKLNHLKNFSITIPHSFINKLFERIILMSNNSLKTLFYSRYYNNTFNLYSYFNEVTTSIQPFCTNLTHLYIKIIAEYEFSCAISFLKSLQHLIHLKLSCSGSLKQNNFVDLAQSFSSSLQILEMDSIVAIENLKVLLENMQCNLKEININTFINDTILRLIIKYANQRNSLVKLRYVYYSSNINILYQVLQEARNLFIVEDNTESFTKSFVKSIF</sequence>
<evidence type="ECO:0008006" key="3">
    <source>
        <dbReference type="Google" id="ProtNLM"/>
    </source>
</evidence>
<accession>A0A397SUD0</accession>
<evidence type="ECO:0000313" key="1">
    <source>
        <dbReference type="EMBL" id="RIA86324.1"/>
    </source>
</evidence>
<comment type="caution">
    <text evidence="1">The sequence shown here is derived from an EMBL/GenBank/DDBJ whole genome shotgun (WGS) entry which is preliminary data.</text>
</comment>
<dbReference type="EMBL" id="QKYT01000369">
    <property type="protein sequence ID" value="RIA86324.1"/>
    <property type="molecule type" value="Genomic_DNA"/>
</dbReference>
<evidence type="ECO:0000313" key="2">
    <source>
        <dbReference type="Proteomes" id="UP000265703"/>
    </source>
</evidence>
<dbReference type="Proteomes" id="UP000265703">
    <property type="component" value="Unassembled WGS sequence"/>
</dbReference>
<proteinExistence type="predicted"/>
<keyword evidence="2" id="KW-1185">Reference proteome</keyword>
<gene>
    <name evidence="1" type="ORF">C1645_878733</name>
</gene>
<dbReference type="OrthoDB" id="2327176at2759"/>
<dbReference type="Gene3D" id="3.80.10.10">
    <property type="entry name" value="Ribonuclease Inhibitor"/>
    <property type="match status" value="1"/>
</dbReference>
<dbReference type="AlphaFoldDB" id="A0A397SUD0"/>